<proteinExistence type="predicted"/>
<dbReference type="Proteomes" id="UP000481153">
    <property type="component" value="Unassembled WGS sequence"/>
</dbReference>
<dbReference type="VEuPathDB" id="FungiDB:AeMF1_014991"/>
<keyword evidence="2" id="KW-1185">Reference proteome</keyword>
<evidence type="ECO:0000313" key="1">
    <source>
        <dbReference type="EMBL" id="KAF0729264.1"/>
    </source>
</evidence>
<dbReference type="AlphaFoldDB" id="A0A6G0WPI2"/>
<protein>
    <submittedName>
        <fullName evidence="1">Uncharacterized protein</fullName>
    </submittedName>
</protein>
<sequence>MGGWINGKTAVGFVGGVCLGRYLARPKEQQVMQIKASPGLLSIKRNDDGLWIVERDGAFLATKQFDEEVAAYEEEMRNLDKAIQQVQGFSPTLDIGMTMVSRSCELILKGIHEVEATQKDHEGYETMKKVVSKIDAVAQVLRAP</sequence>
<organism evidence="1 2">
    <name type="scientific">Aphanomyces euteiches</name>
    <dbReference type="NCBI Taxonomy" id="100861"/>
    <lineage>
        <taxon>Eukaryota</taxon>
        <taxon>Sar</taxon>
        <taxon>Stramenopiles</taxon>
        <taxon>Oomycota</taxon>
        <taxon>Saprolegniomycetes</taxon>
        <taxon>Saprolegniales</taxon>
        <taxon>Verrucalvaceae</taxon>
        <taxon>Aphanomyces</taxon>
    </lineage>
</organism>
<evidence type="ECO:0000313" key="2">
    <source>
        <dbReference type="Proteomes" id="UP000481153"/>
    </source>
</evidence>
<gene>
    <name evidence="1" type="ORF">Ae201684_013013</name>
</gene>
<dbReference type="EMBL" id="VJMJ01000166">
    <property type="protein sequence ID" value="KAF0729264.1"/>
    <property type="molecule type" value="Genomic_DNA"/>
</dbReference>
<reference evidence="1 2" key="1">
    <citation type="submission" date="2019-07" db="EMBL/GenBank/DDBJ databases">
        <title>Genomics analysis of Aphanomyces spp. identifies a new class of oomycete effector associated with host adaptation.</title>
        <authorList>
            <person name="Gaulin E."/>
        </authorList>
    </citation>
    <scope>NUCLEOTIDE SEQUENCE [LARGE SCALE GENOMIC DNA]</scope>
    <source>
        <strain evidence="1 2">ATCC 201684</strain>
    </source>
</reference>
<comment type="caution">
    <text evidence="1">The sequence shown here is derived from an EMBL/GenBank/DDBJ whole genome shotgun (WGS) entry which is preliminary data.</text>
</comment>
<name>A0A6G0WPI2_9STRA</name>
<accession>A0A6G0WPI2</accession>